<evidence type="ECO:0000313" key="3">
    <source>
        <dbReference type="Proteomes" id="UP000240493"/>
    </source>
</evidence>
<dbReference type="InterPro" id="IPR007138">
    <property type="entry name" value="ABM_dom"/>
</dbReference>
<dbReference type="STRING" id="1042311.A0A2T3YQR7"/>
<protein>
    <recommendedName>
        <fullName evidence="1">ABM domain-containing protein</fullName>
    </recommendedName>
</protein>
<dbReference type="SUPFAM" id="SSF54909">
    <property type="entry name" value="Dimeric alpha+beta barrel"/>
    <property type="match status" value="1"/>
</dbReference>
<dbReference type="InterPro" id="IPR011008">
    <property type="entry name" value="Dimeric_a/b-barrel"/>
</dbReference>
<proteinExistence type="predicted"/>
<accession>A0A2T3YQR7</accession>
<dbReference type="Pfam" id="PF03992">
    <property type="entry name" value="ABM"/>
    <property type="match status" value="1"/>
</dbReference>
<dbReference type="EMBL" id="KZ679288">
    <property type="protein sequence ID" value="PTB34913.1"/>
    <property type="molecule type" value="Genomic_DNA"/>
</dbReference>
<dbReference type="OrthoDB" id="10011777at2759"/>
<dbReference type="PANTHER" id="PTHR40624:SF1">
    <property type="entry name" value="BIOSYNTHESIS MONOOXYGENASE, PUTATIVE (AFU_ORTHOLOGUE AFUA_1G12025)-RELATED"/>
    <property type="match status" value="1"/>
</dbReference>
<dbReference type="PROSITE" id="PS51725">
    <property type="entry name" value="ABM"/>
    <property type="match status" value="1"/>
</dbReference>
<dbReference type="PANTHER" id="PTHR40624">
    <property type="entry name" value="BIOSYNTHESIS MONOOXYGENASE, PUTATIVE (AFU_ORTHOLOGUE AFUA_1G12025)-RELATED"/>
    <property type="match status" value="1"/>
</dbReference>
<evidence type="ECO:0000313" key="2">
    <source>
        <dbReference type="EMBL" id="PTB34913.1"/>
    </source>
</evidence>
<dbReference type="AlphaFoldDB" id="A0A2T3YQR7"/>
<keyword evidence="3" id="KW-1185">Reference proteome</keyword>
<sequence>MSEINVAAVLYPKPEKFDELAALIAEVTTNVQANEPDTLVYYAIRVQKKNEIVIIERYKNQAAVQAHLKAPYFRKFSAKLPELLAKPVELRSGTLLEGSCVVSRL</sequence>
<reference evidence="2 3" key="1">
    <citation type="submission" date="2016-07" db="EMBL/GenBank/DDBJ databases">
        <title>Multiple horizontal gene transfer events from other fungi enriched the ability of initially mycotrophic Trichoderma (Ascomycota) to feed on dead plant biomass.</title>
        <authorList>
            <consortium name="DOE Joint Genome Institute"/>
            <person name="Aerts A."/>
            <person name="Atanasova L."/>
            <person name="Chenthamara K."/>
            <person name="Zhang J."/>
            <person name="Grujic M."/>
            <person name="Henrissat B."/>
            <person name="Kuo A."/>
            <person name="Salamov A."/>
            <person name="Lipzen A."/>
            <person name="Labutti K."/>
            <person name="Barry K."/>
            <person name="Miao Y."/>
            <person name="Rahimi M.J."/>
            <person name="Shen Q."/>
            <person name="Grigoriev I.V."/>
            <person name="Kubicek C.P."/>
            <person name="Druzhinina I.S."/>
        </authorList>
    </citation>
    <scope>NUCLEOTIDE SEQUENCE [LARGE SCALE GENOMIC DNA]</scope>
    <source>
        <strain evidence="2 3">CBS 433.97</strain>
    </source>
</reference>
<organism evidence="2 3">
    <name type="scientific">Trichoderma asperellum (strain ATCC 204424 / CBS 433.97 / NBRC 101777)</name>
    <dbReference type="NCBI Taxonomy" id="1042311"/>
    <lineage>
        <taxon>Eukaryota</taxon>
        <taxon>Fungi</taxon>
        <taxon>Dikarya</taxon>
        <taxon>Ascomycota</taxon>
        <taxon>Pezizomycotina</taxon>
        <taxon>Sordariomycetes</taxon>
        <taxon>Hypocreomycetidae</taxon>
        <taxon>Hypocreales</taxon>
        <taxon>Hypocreaceae</taxon>
        <taxon>Trichoderma</taxon>
    </lineage>
</organism>
<name>A0A2T3YQR7_TRIA4</name>
<feature type="domain" description="ABM" evidence="1">
    <location>
        <begin position="4"/>
        <end position="95"/>
    </location>
</feature>
<dbReference type="Proteomes" id="UP000240493">
    <property type="component" value="Unassembled WGS sequence"/>
</dbReference>
<dbReference type="Gene3D" id="3.30.70.100">
    <property type="match status" value="1"/>
</dbReference>
<gene>
    <name evidence="2" type="ORF">M441DRAFT_94182</name>
</gene>
<evidence type="ECO:0000259" key="1">
    <source>
        <dbReference type="PROSITE" id="PS51725"/>
    </source>
</evidence>